<evidence type="ECO:0000313" key="2">
    <source>
        <dbReference type="EMBL" id="KIH55397.1"/>
    </source>
</evidence>
<organism evidence="2 3">
    <name type="scientific">Ancylostoma duodenale</name>
    <dbReference type="NCBI Taxonomy" id="51022"/>
    <lineage>
        <taxon>Eukaryota</taxon>
        <taxon>Metazoa</taxon>
        <taxon>Ecdysozoa</taxon>
        <taxon>Nematoda</taxon>
        <taxon>Chromadorea</taxon>
        <taxon>Rhabditida</taxon>
        <taxon>Rhabditina</taxon>
        <taxon>Rhabditomorpha</taxon>
        <taxon>Strongyloidea</taxon>
        <taxon>Ancylostomatidae</taxon>
        <taxon>Ancylostomatinae</taxon>
        <taxon>Ancylostoma</taxon>
    </lineage>
</organism>
<evidence type="ECO:0000256" key="1">
    <source>
        <dbReference type="SAM" id="Phobius"/>
    </source>
</evidence>
<dbReference type="EMBL" id="KN737407">
    <property type="protein sequence ID" value="KIH55397.1"/>
    <property type="molecule type" value="Genomic_DNA"/>
</dbReference>
<keyword evidence="1" id="KW-1133">Transmembrane helix</keyword>
<evidence type="ECO:0000313" key="3">
    <source>
        <dbReference type="Proteomes" id="UP000054047"/>
    </source>
</evidence>
<dbReference type="AlphaFoldDB" id="A0A0C2D048"/>
<gene>
    <name evidence="2" type="ORF">ANCDUO_14445</name>
</gene>
<dbReference type="Proteomes" id="UP000054047">
    <property type="component" value="Unassembled WGS sequence"/>
</dbReference>
<sequence length="89" mass="10507">MVVVYPNAFSLIIMFWLECGHILICSCYTNRNKSASVFFVMRPWRMKTSLMMMVQPLSQMKMRKRNLLRRSQIKTNHSGRQKTTTVTAM</sequence>
<keyword evidence="1" id="KW-0472">Membrane</keyword>
<proteinExistence type="predicted"/>
<reference evidence="2 3" key="1">
    <citation type="submission" date="2013-12" db="EMBL/GenBank/DDBJ databases">
        <title>Draft genome of the parsitic nematode Ancylostoma duodenale.</title>
        <authorList>
            <person name="Mitreva M."/>
        </authorList>
    </citation>
    <scope>NUCLEOTIDE SEQUENCE [LARGE SCALE GENOMIC DNA]</scope>
    <source>
        <strain evidence="2 3">Zhejiang</strain>
    </source>
</reference>
<name>A0A0C2D048_9BILA</name>
<protein>
    <submittedName>
        <fullName evidence="2">Uncharacterized protein</fullName>
    </submittedName>
</protein>
<keyword evidence="1" id="KW-0812">Transmembrane</keyword>
<feature type="transmembrane region" description="Helical" evidence="1">
    <location>
        <begin position="6"/>
        <end position="28"/>
    </location>
</feature>
<accession>A0A0C2D048</accession>
<keyword evidence="3" id="KW-1185">Reference proteome</keyword>